<evidence type="ECO:0000256" key="1">
    <source>
        <dbReference type="ARBA" id="ARBA00000966"/>
    </source>
</evidence>
<keyword evidence="5" id="KW-0119">Carbohydrate metabolism</keyword>
<dbReference type="InterPro" id="IPR001547">
    <property type="entry name" value="Glyco_hydro_5"/>
</dbReference>
<accession>A0A371B024</accession>
<comment type="catalytic activity">
    <reaction evidence="1">
        <text>Endohydrolysis of (1-&gt;4)-beta-D-glucosidic linkages in cellulose, lichenin and cereal beta-D-glucans.</text>
        <dbReference type="EC" id="3.2.1.4"/>
    </reaction>
</comment>
<comment type="similarity">
    <text evidence="8">Belongs to the glycosyl hydrolase 5 (cellulase A) family.</text>
</comment>
<evidence type="ECO:0000259" key="9">
    <source>
        <dbReference type="Pfam" id="PF00150"/>
    </source>
</evidence>
<dbReference type="EMBL" id="QRCT01000007">
    <property type="protein sequence ID" value="RDU25143.1"/>
    <property type="molecule type" value="Genomic_DNA"/>
</dbReference>
<evidence type="ECO:0000313" key="11">
    <source>
        <dbReference type="Proteomes" id="UP000255036"/>
    </source>
</evidence>
<proteinExistence type="inferred from homology"/>
<dbReference type="OrthoDB" id="154460at2"/>
<dbReference type="PANTHER" id="PTHR34142:SF1">
    <property type="entry name" value="GLYCOSIDE HYDROLASE FAMILY 5 DOMAIN-CONTAINING PROTEIN"/>
    <property type="match status" value="1"/>
</dbReference>
<organism evidence="10 11">
    <name type="scientific">Anaerosacchariphilus polymeriproducens</name>
    <dbReference type="NCBI Taxonomy" id="1812858"/>
    <lineage>
        <taxon>Bacteria</taxon>
        <taxon>Bacillati</taxon>
        <taxon>Bacillota</taxon>
        <taxon>Clostridia</taxon>
        <taxon>Lachnospirales</taxon>
        <taxon>Lachnospiraceae</taxon>
        <taxon>Anaerosacchariphilus</taxon>
    </lineage>
</organism>
<evidence type="ECO:0000313" key="10">
    <source>
        <dbReference type="EMBL" id="RDU25143.1"/>
    </source>
</evidence>
<evidence type="ECO:0000256" key="7">
    <source>
        <dbReference type="ARBA" id="ARBA00023326"/>
    </source>
</evidence>
<evidence type="ECO:0000256" key="6">
    <source>
        <dbReference type="ARBA" id="ARBA00023295"/>
    </source>
</evidence>
<protein>
    <recommendedName>
        <fullName evidence="2">cellulase</fullName>
        <ecNumber evidence="2">3.2.1.4</ecNumber>
    </recommendedName>
</protein>
<keyword evidence="11" id="KW-1185">Reference proteome</keyword>
<keyword evidence="4" id="KW-0136">Cellulose degradation</keyword>
<dbReference type="Gene3D" id="3.20.20.80">
    <property type="entry name" value="Glycosidases"/>
    <property type="match status" value="1"/>
</dbReference>
<gene>
    <name evidence="10" type="ORF">DWV06_01190</name>
</gene>
<dbReference type="AlphaFoldDB" id="A0A371B024"/>
<dbReference type="InterPro" id="IPR017853">
    <property type="entry name" value="GH"/>
</dbReference>
<evidence type="ECO:0000256" key="2">
    <source>
        <dbReference type="ARBA" id="ARBA00012601"/>
    </source>
</evidence>
<dbReference type="InterPro" id="IPR018087">
    <property type="entry name" value="Glyco_hydro_5_CS"/>
</dbReference>
<evidence type="ECO:0000256" key="4">
    <source>
        <dbReference type="ARBA" id="ARBA00023001"/>
    </source>
</evidence>
<keyword evidence="6 8" id="KW-0326">Glycosidase</keyword>
<dbReference type="SUPFAM" id="SSF51445">
    <property type="entry name" value="(Trans)glycosidases"/>
    <property type="match status" value="1"/>
</dbReference>
<dbReference type="PANTHER" id="PTHR34142">
    <property type="entry name" value="ENDO-BETA-1,4-GLUCANASE A"/>
    <property type="match status" value="1"/>
</dbReference>
<dbReference type="GO" id="GO:0008810">
    <property type="term" value="F:cellulase activity"/>
    <property type="evidence" value="ECO:0007669"/>
    <property type="project" value="UniProtKB-EC"/>
</dbReference>
<dbReference type="GO" id="GO:0030245">
    <property type="term" value="P:cellulose catabolic process"/>
    <property type="evidence" value="ECO:0007669"/>
    <property type="project" value="UniProtKB-KW"/>
</dbReference>
<evidence type="ECO:0000256" key="8">
    <source>
        <dbReference type="RuleBase" id="RU361153"/>
    </source>
</evidence>
<comment type="caution">
    <text evidence="10">The sequence shown here is derived from an EMBL/GenBank/DDBJ whole genome shotgun (WGS) entry which is preliminary data.</text>
</comment>
<dbReference type="Proteomes" id="UP000255036">
    <property type="component" value="Unassembled WGS sequence"/>
</dbReference>
<keyword evidence="3 8" id="KW-0378">Hydrolase</keyword>
<dbReference type="PROSITE" id="PS00659">
    <property type="entry name" value="GLYCOSYL_HYDROL_F5"/>
    <property type="match status" value="1"/>
</dbReference>
<keyword evidence="7" id="KW-0624">Polysaccharide degradation</keyword>
<evidence type="ECO:0000256" key="5">
    <source>
        <dbReference type="ARBA" id="ARBA00023277"/>
    </source>
</evidence>
<dbReference type="Pfam" id="PF00150">
    <property type="entry name" value="Cellulase"/>
    <property type="match status" value="1"/>
</dbReference>
<sequence>MLMKKKSTVIMIMTALLVICMFLSTKECKAMSQTPFSEHGKLSVQGTQLVDKNGQAFQLKGVSTHGIAWFPDYVNKDAFQTIRDWGGNLIRLSLYTEEYNGYLTGGNQGELKSLIDKGVKAATDLGMYVVIDWHILNDGNPNTHKEEAKKFFAEMAEKYASYDNVIYEICNEPNGGTSWSDIKTYAQDVIPVIRNFNKNAVIIVGTPTWSQDVDVASKDPLSGNNLMYACHFYAATHKQEIRDKVQTALNNGLPIFVSEFSICDSSGGGQINTEEAENWMNFLNQNQISYTKWNLSNKSESSALIKNSNTSISGWTDNELTDAGKWIKQQLGN</sequence>
<feature type="domain" description="Glycoside hydrolase family 5" evidence="9">
    <location>
        <begin position="50"/>
        <end position="299"/>
    </location>
</feature>
<evidence type="ECO:0000256" key="3">
    <source>
        <dbReference type="ARBA" id="ARBA00022801"/>
    </source>
</evidence>
<reference evidence="10 11" key="1">
    <citation type="submission" date="2018-07" db="EMBL/GenBank/DDBJ databases">
        <title>Anaerosacharophilus polymeroproducens gen. nov. sp. nov., an anaerobic bacterium isolated from salt field.</title>
        <authorList>
            <person name="Kim W."/>
            <person name="Yang S.-H."/>
            <person name="Oh J."/>
            <person name="Lee J.-H."/>
            <person name="Kwon K.K."/>
        </authorList>
    </citation>
    <scope>NUCLEOTIDE SEQUENCE [LARGE SCALE GENOMIC DNA]</scope>
    <source>
        <strain evidence="10 11">MCWD5</strain>
    </source>
</reference>
<dbReference type="EC" id="3.2.1.4" evidence="2"/>
<name>A0A371B024_9FIRM</name>